<dbReference type="InterPro" id="IPR029044">
    <property type="entry name" value="Nucleotide-diphossugar_trans"/>
</dbReference>
<dbReference type="Pfam" id="PF14134">
    <property type="entry name" value="DUF4301"/>
    <property type="match status" value="1"/>
</dbReference>
<evidence type="ECO:0000259" key="1">
    <source>
        <dbReference type="Pfam" id="PF14134"/>
    </source>
</evidence>
<protein>
    <recommendedName>
        <fullName evidence="1">DUF4301 domain-containing protein</fullName>
    </recommendedName>
</protein>
<sequence>MITEVEYAQFKGLGLDKERVNKQFSLLTTGVQFAKLAKPATLNDGIESLSKEKATQLAKTYEREASNTSILKFVPASGAATRMFKELSAFAETGAETEAVLLLFESFDQLPFASQVPSNLSKFKKAAYILKNLAYATTPKGLIPFHQYQGFTRTAFKEHWIEGLHYAASKENVNLHFTVSENHQDTFEQIYNTRITSFSKEYNRTLNIKFSQQAKNTNTLIINKQGEIIKDKRGMPITRPGGHGSLINNLNELSVNLVFIKNIDNVVHQNHLDATVLFKKALAGKLLELKSNIFNALESIEGGNVDLTYLEALGKEIHIITSNSYIHASTPEKIDFWKTKLNRPIRVCGMVKNLGEAGGGPFWVSNEESTSLQIVESAQIDRAEQYQEKILQSSTHFNPVDLVCYLTNYKGNKFNLLNFVDESAAFITTKKVNGVDVNVLEHPGLWNGAMANWITLFVEVPIETFNPVKTVNDLLKTAHLS</sequence>
<accession>A0A3B0WPE4</accession>
<evidence type="ECO:0000313" key="2">
    <source>
        <dbReference type="EMBL" id="VAW45554.1"/>
    </source>
</evidence>
<organism evidence="2">
    <name type="scientific">hydrothermal vent metagenome</name>
    <dbReference type="NCBI Taxonomy" id="652676"/>
    <lineage>
        <taxon>unclassified sequences</taxon>
        <taxon>metagenomes</taxon>
        <taxon>ecological metagenomes</taxon>
    </lineage>
</organism>
<dbReference type="EMBL" id="UOFC01000061">
    <property type="protein sequence ID" value="VAW45554.1"/>
    <property type="molecule type" value="Genomic_DNA"/>
</dbReference>
<name>A0A3B0WPE4_9ZZZZ</name>
<dbReference type="AlphaFoldDB" id="A0A3B0WPE4"/>
<gene>
    <name evidence="2" type="ORF">MNBD_GAMMA03-1956</name>
</gene>
<reference evidence="2" key="1">
    <citation type="submission" date="2018-06" db="EMBL/GenBank/DDBJ databases">
        <authorList>
            <person name="Zhirakovskaya E."/>
        </authorList>
    </citation>
    <scope>NUCLEOTIDE SEQUENCE</scope>
</reference>
<feature type="domain" description="DUF4301" evidence="1">
    <location>
        <begin position="6"/>
        <end position="479"/>
    </location>
</feature>
<dbReference type="SUPFAM" id="SSF53448">
    <property type="entry name" value="Nucleotide-diphospho-sugar transferases"/>
    <property type="match status" value="1"/>
</dbReference>
<proteinExistence type="predicted"/>
<dbReference type="InterPro" id="IPR025393">
    <property type="entry name" value="DUF4301"/>
</dbReference>